<reference evidence="2 3" key="1">
    <citation type="submission" date="2017-07" db="EMBL/GenBank/DDBJ databases">
        <title>Leptospira spp. isolated from tropical soils.</title>
        <authorList>
            <person name="Thibeaux R."/>
            <person name="Iraola G."/>
            <person name="Ferres I."/>
            <person name="Bierque E."/>
            <person name="Girault D."/>
            <person name="Soupe-Gilbert M.-E."/>
            <person name="Picardeau M."/>
            <person name="Goarant C."/>
        </authorList>
    </citation>
    <scope>NUCLEOTIDE SEQUENCE [LARGE SCALE GENOMIC DNA]</scope>
    <source>
        <strain evidence="2 3">MCA1-C-A1</strain>
    </source>
</reference>
<feature type="domain" description="NAD glycohydrolase translocation F5/8 type C" evidence="1">
    <location>
        <begin position="44"/>
        <end position="164"/>
    </location>
</feature>
<proteinExistence type="predicted"/>
<dbReference type="RefSeq" id="WP_100706376.1">
    <property type="nucleotide sequence ID" value="NZ_NPDL01000001.1"/>
</dbReference>
<sequence length="304" mass="34364">MKNHQIKFSKISVLLMFWFISYFCKKQDPIPLQISFGSNGYLTENKIEYKPENLMDKYISPYCVKPGNEKPQFTITYNQEVKLGLLHIMNGYAKGDLFEKNSRVAKLNIKSDDGNSVEIVIPDEKESFVNFGKTLTGKEFKFFIEDVHKGSKYEDICISEIGFDKNEFSGSINFNAYCNFLNETFKQIEIIGVGSSIYLYPNGSVGGHGSPAQVDIENEISGKWKLYKDERGLLSIDVNYVLRKVQAANDDLTVTSSETVEHKSENSFSLDLSTNAKCTTLADSTFEIVEEGNRNSSAEIQLTK</sequence>
<keyword evidence="3" id="KW-1185">Reference proteome</keyword>
<gene>
    <name evidence="2" type="ORF">CH357_08795</name>
</gene>
<evidence type="ECO:0000313" key="2">
    <source>
        <dbReference type="EMBL" id="PJZ25734.1"/>
    </source>
</evidence>
<dbReference type="EMBL" id="NPDN01000004">
    <property type="protein sequence ID" value="PJZ25734.1"/>
    <property type="molecule type" value="Genomic_DNA"/>
</dbReference>
<dbReference type="Pfam" id="PF25302">
    <property type="entry name" value="NADase_transloc"/>
    <property type="match status" value="1"/>
</dbReference>
<evidence type="ECO:0000259" key="1">
    <source>
        <dbReference type="Pfam" id="PF25302"/>
    </source>
</evidence>
<dbReference type="AlphaFoldDB" id="A0A2M9XDL9"/>
<dbReference type="OrthoDB" id="337991at2"/>
<name>A0A2M9XDL9_9LEPT</name>
<dbReference type="Proteomes" id="UP000232196">
    <property type="component" value="Unassembled WGS sequence"/>
</dbReference>
<protein>
    <recommendedName>
        <fullName evidence="1">NAD glycohydrolase translocation F5/8 type C domain-containing protein</fullName>
    </recommendedName>
</protein>
<dbReference type="InterPro" id="IPR057561">
    <property type="entry name" value="NADase_transloc"/>
</dbReference>
<dbReference type="NCBIfam" id="NF047619">
    <property type="entry name" value="NADase_discoid"/>
    <property type="match status" value="1"/>
</dbReference>
<organism evidence="2 3">
    <name type="scientific">Leptospira hartskeerlii</name>
    <dbReference type="NCBI Taxonomy" id="2023177"/>
    <lineage>
        <taxon>Bacteria</taxon>
        <taxon>Pseudomonadati</taxon>
        <taxon>Spirochaetota</taxon>
        <taxon>Spirochaetia</taxon>
        <taxon>Leptospirales</taxon>
        <taxon>Leptospiraceae</taxon>
        <taxon>Leptospira</taxon>
    </lineage>
</organism>
<accession>A0A2M9XDL9</accession>
<comment type="caution">
    <text evidence="2">The sequence shown here is derived from an EMBL/GenBank/DDBJ whole genome shotgun (WGS) entry which is preliminary data.</text>
</comment>
<evidence type="ECO:0000313" key="3">
    <source>
        <dbReference type="Proteomes" id="UP000232196"/>
    </source>
</evidence>